<keyword evidence="3" id="KW-1185">Reference proteome</keyword>
<dbReference type="Pfam" id="PF05145">
    <property type="entry name" value="AbrB"/>
    <property type="match status" value="1"/>
</dbReference>
<dbReference type="GO" id="GO:0010468">
    <property type="term" value="P:regulation of gene expression"/>
    <property type="evidence" value="ECO:0007669"/>
    <property type="project" value="InterPro"/>
</dbReference>
<dbReference type="Proteomes" id="UP000249130">
    <property type="component" value="Unassembled WGS sequence"/>
</dbReference>
<keyword evidence="1" id="KW-1133">Transmembrane helix</keyword>
<evidence type="ECO:0000256" key="1">
    <source>
        <dbReference type="SAM" id="Phobius"/>
    </source>
</evidence>
<dbReference type="InterPro" id="IPR007820">
    <property type="entry name" value="AbrB_fam"/>
</dbReference>
<dbReference type="PANTHER" id="PTHR38457">
    <property type="entry name" value="REGULATOR ABRB-RELATED"/>
    <property type="match status" value="1"/>
</dbReference>
<comment type="caution">
    <text evidence="2">The sequence shown here is derived from an EMBL/GenBank/DDBJ whole genome shotgun (WGS) entry which is preliminary data.</text>
</comment>
<gene>
    <name evidence="2" type="ORF">CH341_14685</name>
</gene>
<feature type="transmembrane region" description="Helical" evidence="1">
    <location>
        <begin position="233"/>
        <end position="257"/>
    </location>
</feature>
<reference evidence="2 3" key="1">
    <citation type="submission" date="2017-07" db="EMBL/GenBank/DDBJ databases">
        <title>Draft Genome Sequences of Select Purple Nonsulfur Bacteria.</title>
        <authorList>
            <person name="Lasarre B."/>
            <person name="Mckinlay J.B."/>
        </authorList>
    </citation>
    <scope>NUCLEOTIDE SEQUENCE [LARGE SCALE GENOMIC DNA]</scope>
    <source>
        <strain evidence="2 3">DSM 5909</strain>
    </source>
</reference>
<feature type="transmembrane region" description="Helical" evidence="1">
    <location>
        <begin position="96"/>
        <end position="121"/>
    </location>
</feature>
<dbReference type="InterPro" id="IPR017516">
    <property type="entry name" value="AbrB_dup"/>
</dbReference>
<dbReference type="EMBL" id="NPEX01000092">
    <property type="protein sequence ID" value="RAI43369.1"/>
    <property type="molecule type" value="Genomic_DNA"/>
</dbReference>
<keyword evidence="1" id="KW-0812">Transmembrane</keyword>
<dbReference type="AlphaFoldDB" id="A0A327KX29"/>
<organism evidence="2 3">
    <name type="scientific">Rhodoplanes roseus</name>
    <dbReference type="NCBI Taxonomy" id="29409"/>
    <lineage>
        <taxon>Bacteria</taxon>
        <taxon>Pseudomonadati</taxon>
        <taxon>Pseudomonadota</taxon>
        <taxon>Alphaproteobacteria</taxon>
        <taxon>Hyphomicrobiales</taxon>
        <taxon>Nitrobacteraceae</taxon>
        <taxon>Rhodoplanes</taxon>
    </lineage>
</organism>
<feature type="transmembrane region" description="Helical" evidence="1">
    <location>
        <begin position="277"/>
        <end position="303"/>
    </location>
</feature>
<keyword evidence="1" id="KW-0472">Membrane</keyword>
<dbReference type="OrthoDB" id="7157734at2"/>
<feature type="transmembrane region" description="Helical" evidence="1">
    <location>
        <begin position="20"/>
        <end position="39"/>
    </location>
</feature>
<feature type="transmembrane region" description="Helical" evidence="1">
    <location>
        <begin position="310"/>
        <end position="329"/>
    </location>
</feature>
<sequence>MDTRSNDQPRPDAGVKRPPFRFLNLLETLVVAAIGAVLFDLAGIPAAWLAGAMVFTAAVSLAGRPVGVPRAIARGFFVIVGLSLGSVVNPESLHGVAAWPISIAAVVVAMGCVTVSTMFYLRKVHGWDTMTALFAGVPGALSQVLAHAVEEKCDVRGIAIVQTMRVVILTVGVPVVLAAFGQSGPTRLAVQPSGLLDAPAELAALFAAALAVGGLLLRIGFPGGLMIGPMAVSAVLHGTGLVTVTLPVWVTIAGMIGLGAVSGSRFANTSVQLVLSYLAAALGSFAVAVTVSAVFVLALAATLGLRLGDLTVAFAPGAIDAMMVLSLALHIDPVFVGAHHIARVFAVSFSLPVVVRYMTRRQAHRVVKKTGQSSDPDTRAD</sequence>
<proteinExistence type="predicted"/>
<dbReference type="NCBIfam" id="TIGR03082">
    <property type="entry name" value="Gneg_AbrB_dup"/>
    <property type="match status" value="2"/>
</dbReference>
<evidence type="ECO:0000313" key="3">
    <source>
        <dbReference type="Proteomes" id="UP000249130"/>
    </source>
</evidence>
<feature type="transmembrane region" description="Helical" evidence="1">
    <location>
        <begin position="166"/>
        <end position="182"/>
    </location>
</feature>
<protein>
    <recommendedName>
        <fullName evidence="4">Ammonia monooxygenase</fullName>
    </recommendedName>
</protein>
<dbReference type="GO" id="GO:0016020">
    <property type="term" value="C:membrane"/>
    <property type="evidence" value="ECO:0007669"/>
    <property type="project" value="InterPro"/>
</dbReference>
<evidence type="ECO:0000313" key="2">
    <source>
        <dbReference type="EMBL" id="RAI43369.1"/>
    </source>
</evidence>
<feature type="transmembrane region" description="Helical" evidence="1">
    <location>
        <begin position="341"/>
        <end position="359"/>
    </location>
</feature>
<name>A0A327KX29_9BRAD</name>
<feature type="transmembrane region" description="Helical" evidence="1">
    <location>
        <begin position="71"/>
        <end position="90"/>
    </location>
</feature>
<accession>A0A327KX29</accession>
<dbReference type="PIRSF" id="PIRSF038991">
    <property type="entry name" value="Protein_AbrB"/>
    <property type="match status" value="1"/>
</dbReference>
<evidence type="ECO:0008006" key="4">
    <source>
        <dbReference type="Google" id="ProtNLM"/>
    </source>
</evidence>
<feature type="transmembrane region" description="Helical" evidence="1">
    <location>
        <begin position="45"/>
        <end position="64"/>
    </location>
</feature>
<dbReference type="PANTHER" id="PTHR38457:SF1">
    <property type="entry name" value="REGULATOR ABRB-RELATED"/>
    <property type="match status" value="1"/>
</dbReference>
<feature type="transmembrane region" description="Helical" evidence="1">
    <location>
        <begin position="202"/>
        <end position="221"/>
    </location>
</feature>